<evidence type="ECO:0000256" key="1">
    <source>
        <dbReference type="SAM" id="MobiDB-lite"/>
    </source>
</evidence>
<sequence length="449" mass="51123">MVGPLFSGGSTKEHSRWIPTTSRRRPKKNRHGEVTTSCRTLIEDLIRLDVDEEEDEPTSPPDKISPPRRGGKSARGGPGVSKGFIQSLLRSAEARRRRKYEVYKEAVEKREADAEYIREKVERYKARREERFQRLLKSLNARSKLKDDVTNLLQTHSNIEEEKRHTVWKSWTDNIWKKIQRQCDHLLNRVDKNLEIHLSGSKSVTFSISDEPMVASVDVSSDPTKSSLYDTAVENKFRRSSQLALSSGDPNVSMVHPMASTMLDSAHSERYATECPSGDYLHSLARPSSIDPLSRQGSVLRKHRSRPVLEPMDWDPVRLKSTSCGQLARLSLPPGGERLHIRPSKRMDGFIDANEMQESAAGLRRTRDRHRDLGILLPGKPFVRKEGQSALYKDMVTYASCGAPCQSHYHFPTSKASVDRELPLGKKIWKTPPGSVPFYLTHDRKKHRN</sequence>
<evidence type="ECO:0000313" key="2">
    <source>
        <dbReference type="EMBL" id="EER18437.1"/>
    </source>
</evidence>
<dbReference type="Proteomes" id="UP000007800">
    <property type="component" value="Unassembled WGS sequence"/>
</dbReference>
<name>C5KBB1_PERM5</name>
<reference evidence="2 3" key="1">
    <citation type="submission" date="2008-07" db="EMBL/GenBank/DDBJ databases">
        <authorList>
            <person name="El-Sayed N."/>
            <person name="Caler E."/>
            <person name="Inman J."/>
            <person name="Amedeo P."/>
            <person name="Hass B."/>
            <person name="Wortman J."/>
        </authorList>
    </citation>
    <scope>NUCLEOTIDE SEQUENCE [LARGE SCALE GENOMIC DNA]</scope>
    <source>
        <strain evidence="3">ATCC 50983 / TXsc</strain>
    </source>
</reference>
<accession>C5KBB1</accession>
<dbReference type="AlphaFoldDB" id="C5KBB1"/>
<dbReference type="OMA" id="FIDANEM"/>
<organism evidence="3">
    <name type="scientific">Perkinsus marinus (strain ATCC 50983 / TXsc)</name>
    <dbReference type="NCBI Taxonomy" id="423536"/>
    <lineage>
        <taxon>Eukaryota</taxon>
        <taxon>Sar</taxon>
        <taxon>Alveolata</taxon>
        <taxon>Perkinsozoa</taxon>
        <taxon>Perkinsea</taxon>
        <taxon>Perkinsida</taxon>
        <taxon>Perkinsidae</taxon>
        <taxon>Perkinsus</taxon>
    </lineage>
</organism>
<gene>
    <name evidence="2" type="ORF">Pmar_PMAR005348</name>
</gene>
<dbReference type="GeneID" id="9049243"/>
<evidence type="ECO:0000313" key="3">
    <source>
        <dbReference type="Proteomes" id="UP000007800"/>
    </source>
</evidence>
<protein>
    <submittedName>
        <fullName evidence="2">Uncharacterized protein</fullName>
    </submittedName>
</protein>
<dbReference type="OrthoDB" id="438469at2759"/>
<dbReference type="RefSeq" id="XP_002786641.1">
    <property type="nucleotide sequence ID" value="XM_002786595.1"/>
</dbReference>
<keyword evidence="3" id="KW-1185">Reference proteome</keyword>
<feature type="region of interest" description="Disordered" evidence="1">
    <location>
        <begin position="1"/>
        <end position="85"/>
    </location>
</feature>
<dbReference type="EMBL" id="GG671811">
    <property type="protein sequence ID" value="EER18437.1"/>
    <property type="molecule type" value="Genomic_DNA"/>
</dbReference>
<proteinExistence type="predicted"/>
<dbReference type="InParanoid" id="C5KBB1"/>